<dbReference type="RefSeq" id="WP_105038653.1">
    <property type="nucleotide sequence ID" value="NZ_PPSL01000002.1"/>
</dbReference>
<reference evidence="3 4" key="1">
    <citation type="submission" date="2018-01" db="EMBL/GenBank/DDBJ databases">
        <title>A novel member of the phylum Bacteroidetes isolated from glacier ice.</title>
        <authorList>
            <person name="Liu Q."/>
            <person name="Xin Y.-H."/>
        </authorList>
    </citation>
    <scope>NUCLEOTIDE SEQUENCE [LARGE SCALE GENOMIC DNA]</scope>
    <source>
        <strain evidence="3 4">RB1R16</strain>
    </source>
</reference>
<keyword evidence="4" id="KW-1185">Reference proteome</keyword>
<gene>
    <name evidence="3" type="ORF">CJD36_008235</name>
</gene>
<protein>
    <recommendedName>
        <fullName evidence="2">Tape measure protein N-terminal domain-containing protein</fullName>
    </recommendedName>
</protein>
<dbReference type="AlphaFoldDB" id="A0A2S7SXW5"/>
<organism evidence="3 4">
    <name type="scientific">Flavipsychrobacter stenotrophus</name>
    <dbReference type="NCBI Taxonomy" id="2077091"/>
    <lineage>
        <taxon>Bacteria</taxon>
        <taxon>Pseudomonadati</taxon>
        <taxon>Bacteroidota</taxon>
        <taxon>Chitinophagia</taxon>
        <taxon>Chitinophagales</taxon>
        <taxon>Chitinophagaceae</taxon>
        <taxon>Flavipsychrobacter</taxon>
    </lineage>
</organism>
<dbReference type="EMBL" id="PPSL01000002">
    <property type="protein sequence ID" value="PQJ11773.1"/>
    <property type="molecule type" value="Genomic_DNA"/>
</dbReference>
<evidence type="ECO:0000259" key="2">
    <source>
        <dbReference type="Pfam" id="PF20155"/>
    </source>
</evidence>
<accession>A0A2S7SXW5</accession>
<dbReference type="Pfam" id="PF20155">
    <property type="entry name" value="TMP_3"/>
    <property type="match status" value="1"/>
</dbReference>
<dbReference type="Proteomes" id="UP000239872">
    <property type="component" value="Unassembled WGS sequence"/>
</dbReference>
<feature type="coiled-coil region" evidence="1">
    <location>
        <begin position="42"/>
        <end position="92"/>
    </location>
</feature>
<name>A0A2S7SXW5_9BACT</name>
<sequence>MSNNIIDFVIKFNEQGLASVTRDTNSLLSTVNKTIGMTETKSKFATQSINALNSQLDNLKKRRDLSIDTRQITAANREITALEHKVNNLSGHGSGGSGGLAGWMKGGLMAGGVMAAAYAAKKVAFDGIEAAMSYGTRVKSFEVLMGSADKGRNMANSLRDMKMNTLVGGGVYQNAQTLLGFGVNENTIVKKIREIGDVGMGDTDKMSSLTLARAQTTAAGKLMGQDLLQYVNAGFNPLQVMSEKWKEFGFTGKKTIGDLKSLMEDGGITSGMVDKAFTLATGKGGRFHNMMEQIGGTAGGQFLKMKGSWAATQIDIGNSLMPVATSAMEAASGLMHFMNISKTVPESLRSEKAEVNTLVDSISHLNQGNEIRAKLIDNLKSKYSDIFGSLDTEKVKNEDLLKMLDKVNVSYERRINLSSLDIALQQKKGNVSDLIDYASKAAAVKSGYDLGNWDRIKMTFSGQMPISDYFKYFNDDKGFYNQYAKNANSSLPNAQRELHIAEINSKGGNIESFLDEVQGMSGNPKGLHELWGKNYGKNIVTWNAELAKLKKLQSGGLTNIANGSFLNYDYSKLEGLLHPNGSGSEDELRKQLEESGKRIAGGGGRQIVINLNAPMIKDQTFNVSSMAEAKQYSRRDQEEIWASIIHSIKQAL</sequence>
<proteinExistence type="predicted"/>
<evidence type="ECO:0000313" key="4">
    <source>
        <dbReference type="Proteomes" id="UP000239872"/>
    </source>
</evidence>
<evidence type="ECO:0000256" key="1">
    <source>
        <dbReference type="SAM" id="Coils"/>
    </source>
</evidence>
<keyword evidence="1" id="KW-0175">Coiled coil</keyword>
<dbReference type="OrthoDB" id="1219342at2"/>
<dbReference type="InterPro" id="IPR013491">
    <property type="entry name" value="Tape_meas_N"/>
</dbReference>
<evidence type="ECO:0000313" key="3">
    <source>
        <dbReference type="EMBL" id="PQJ11773.1"/>
    </source>
</evidence>
<comment type="caution">
    <text evidence="3">The sequence shown here is derived from an EMBL/GenBank/DDBJ whole genome shotgun (WGS) entry which is preliminary data.</text>
</comment>
<feature type="domain" description="Tape measure protein N-terminal" evidence="2">
    <location>
        <begin position="128"/>
        <end position="311"/>
    </location>
</feature>